<feature type="chain" id="PRO_5003290066" description="Tyrosine specific protein phosphatases domain-containing protein" evidence="1">
    <location>
        <begin position="25"/>
        <end position="245"/>
    </location>
</feature>
<keyword evidence="1" id="KW-0732">Signal</keyword>
<dbReference type="SUPFAM" id="SSF52799">
    <property type="entry name" value="(Phosphotyrosine protein) phosphatases II"/>
    <property type="match status" value="1"/>
</dbReference>
<feature type="domain" description="Tyrosine specific protein phosphatases" evidence="2">
    <location>
        <begin position="152"/>
        <end position="226"/>
    </location>
</feature>
<dbReference type="GeneID" id="16078779"/>
<dbReference type="AlphaFoldDB" id="F2TX99"/>
<accession>F2TX99</accession>
<evidence type="ECO:0000313" key="3">
    <source>
        <dbReference type="EMBL" id="EGD76008.1"/>
    </source>
</evidence>
<dbReference type="Proteomes" id="UP000007799">
    <property type="component" value="Unassembled WGS sequence"/>
</dbReference>
<dbReference type="PROSITE" id="PS00383">
    <property type="entry name" value="TYR_PHOSPHATASE_1"/>
    <property type="match status" value="1"/>
</dbReference>
<dbReference type="OrthoDB" id="193277at2759"/>
<evidence type="ECO:0000256" key="1">
    <source>
        <dbReference type="SAM" id="SignalP"/>
    </source>
</evidence>
<dbReference type="InterPro" id="IPR016130">
    <property type="entry name" value="Tyr_Pase_AS"/>
</dbReference>
<dbReference type="Gene3D" id="3.90.190.10">
    <property type="entry name" value="Protein tyrosine phosphatase superfamily"/>
    <property type="match status" value="1"/>
</dbReference>
<gene>
    <name evidence="3" type="ORF">PTSG_00716</name>
</gene>
<sequence>MMMMRRGAAVVAVVLCAWVTLAHAGSFDPNRLRFIKAVHVPEYNHYNMLFRGDLPITKNRTFAYDELTTTMRKAAKEAANLTLPSKFYLIDLSLLDPLEFPDQIVEENFFKKNPDLGQYINWLTVGDVVHPDSLGPKLREKMARNLTNWQLDKLPTRMAEIDQFLGVQRDIPHIIYIHCEAGMDRTGEMSGSYYMHALNMTFQHALAIDNSLETRNISIYSQNAFQWYCYFLYYTKDSWRNCKLN</sequence>
<keyword evidence="4" id="KW-1185">Reference proteome</keyword>
<dbReference type="InterPro" id="IPR029021">
    <property type="entry name" value="Prot-tyrosine_phosphatase-like"/>
</dbReference>
<proteinExistence type="predicted"/>
<feature type="signal peptide" evidence="1">
    <location>
        <begin position="1"/>
        <end position="24"/>
    </location>
</feature>
<dbReference type="PANTHER" id="PTHR38745">
    <property type="entry name" value="PHOSPHATASE, PUTATIVE-RELATED"/>
    <property type="match status" value="1"/>
</dbReference>
<dbReference type="eggNOG" id="ENOG502S6E4">
    <property type="taxonomic scope" value="Eukaryota"/>
</dbReference>
<evidence type="ECO:0000313" key="4">
    <source>
        <dbReference type="Proteomes" id="UP000007799"/>
    </source>
</evidence>
<dbReference type="OMA" id="KALEWDF"/>
<evidence type="ECO:0000259" key="2">
    <source>
        <dbReference type="PROSITE" id="PS50056"/>
    </source>
</evidence>
<dbReference type="PROSITE" id="PS50056">
    <property type="entry name" value="TYR_PHOSPHATASE_2"/>
    <property type="match status" value="1"/>
</dbReference>
<dbReference type="KEGG" id="sre:PTSG_00716"/>
<dbReference type="InterPro" id="IPR000387">
    <property type="entry name" value="Tyr_Pase_dom"/>
</dbReference>
<dbReference type="RefSeq" id="XP_004998183.1">
    <property type="nucleotide sequence ID" value="XM_004998126.1"/>
</dbReference>
<dbReference type="EMBL" id="GL832956">
    <property type="protein sequence ID" value="EGD76008.1"/>
    <property type="molecule type" value="Genomic_DNA"/>
</dbReference>
<dbReference type="InParanoid" id="F2TX99"/>
<dbReference type="PANTHER" id="PTHR38745:SF2">
    <property type="entry name" value="TYROSINE SPECIFIC PROTEIN PHOSPHATASES DOMAIN-CONTAINING PROTEIN"/>
    <property type="match status" value="1"/>
</dbReference>
<protein>
    <recommendedName>
        <fullName evidence="2">Tyrosine specific protein phosphatases domain-containing protein</fullName>
    </recommendedName>
</protein>
<reference evidence="3" key="1">
    <citation type="submission" date="2009-08" db="EMBL/GenBank/DDBJ databases">
        <title>Annotation of Salpingoeca rosetta.</title>
        <authorList>
            <consortium name="The Broad Institute Genome Sequencing Platform"/>
            <person name="Russ C."/>
            <person name="Cuomo C."/>
            <person name="Burger G."/>
            <person name="Gray M.W."/>
            <person name="Holland P.W.H."/>
            <person name="King N."/>
            <person name="Lang F.B.F."/>
            <person name="Roger A.J."/>
            <person name="Ruiz-Trillo I."/>
            <person name="Young S.K."/>
            <person name="Zeng Q."/>
            <person name="Gargeya S."/>
            <person name="Alvarado L."/>
            <person name="Berlin A."/>
            <person name="Chapman S.B."/>
            <person name="Chen Z."/>
            <person name="Freedman E."/>
            <person name="Gellesch M."/>
            <person name="Goldberg J."/>
            <person name="Griggs A."/>
            <person name="Gujja S."/>
            <person name="Heilman E."/>
            <person name="Heiman D."/>
            <person name="Howarth C."/>
            <person name="Mehta T."/>
            <person name="Neiman D."/>
            <person name="Pearson M."/>
            <person name="Roberts A."/>
            <person name="Saif S."/>
            <person name="Shea T."/>
            <person name="Shenoy N."/>
            <person name="Sisk P."/>
            <person name="Stolte C."/>
            <person name="Sykes S."/>
            <person name="White J."/>
            <person name="Yandava C."/>
            <person name="Haas B."/>
            <person name="Nusbaum C."/>
            <person name="Birren B."/>
        </authorList>
    </citation>
    <scope>NUCLEOTIDE SEQUENCE [LARGE SCALE GENOMIC DNA]</scope>
    <source>
        <strain evidence="3">ATCC 50818</strain>
    </source>
</reference>
<name>F2TX99_SALR5</name>
<organism evidence="4">
    <name type="scientific">Salpingoeca rosetta (strain ATCC 50818 / BSB-021)</name>
    <dbReference type="NCBI Taxonomy" id="946362"/>
    <lineage>
        <taxon>Eukaryota</taxon>
        <taxon>Choanoflagellata</taxon>
        <taxon>Craspedida</taxon>
        <taxon>Salpingoecidae</taxon>
        <taxon>Salpingoeca</taxon>
    </lineage>
</organism>